<feature type="compositionally biased region" description="Pro residues" evidence="3">
    <location>
        <begin position="1603"/>
        <end position="1613"/>
    </location>
</feature>
<feature type="compositionally biased region" description="Pro residues" evidence="3">
    <location>
        <begin position="1628"/>
        <end position="1639"/>
    </location>
</feature>
<dbReference type="PANTHER" id="PTHR11439:SF495">
    <property type="entry name" value="REVERSE TRANSCRIPTASE, RNA-DEPENDENT DNA POLYMERASE-RELATED"/>
    <property type="match status" value="1"/>
</dbReference>
<feature type="domain" description="Reverse transcriptase Ty1/copia-type" evidence="4">
    <location>
        <begin position="1161"/>
        <end position="1316"/>
    </location>
</feature>
<evidence type="ECO:0000313" key="6">
    <source>
        <dbReference type="EMBL" id="GEV22684.1"/>
    </source>
</evidence>
<sequence length="1994" mass="227148">MPEDDLRSVFGFKDVDSDNTQGNDVSHSDHTFPDHNASAERLSLLNHLDHIYEEVSFLHLKLGTMESYIIHQVLDGSKSTFPALVTTALQEQLLDFSQKHSETAFHQSSKNLYKLTFKPLLRRMKEVRDCLKSQANDIHGEKPADLNIDNTESAPSAFDAKQNEGKELVIHKSEEKKSEEIISVEDDSNEDDKQPLSKRFKIMTPIPDIPNLTPLNTFVPEHLLKPKEQQKSIKEFTDQLFKTTSLRFSPTLPRELTPPRDSSKATLKAQAKKWIKHKAKKAKMMKEYKSQIYFKADTLPIIKISYVLNSKKDATMKITRGDNPLNLIGHPNFRLKTLSFSEWPKVHAIASKKSRTSNNPLLQSLRAKFQWVINQAKRLGLPSSPKLVTFGLTVEEKKRKRTEGYERTLLVQSLREQSQMYSSQRHHQGSRRSFEDILVSWDGYQLEVILNGDSPASTRVVEGVVQSVAHTTTEQRLARKNELKAHGTLLMALHDKHQLKFNIHKDAKTLMEVIEKRFGGNKEINKRTHTFIWRNKTDLEEQSLDDLFNSLKIYEAEVKSSSTVSTSTQNIAFVFSNTDNTNEPISVAASVSVIDADDLEEMDLKWQMAMKGHFTRECRSPKDTKRNGAAEPQRRNVLVETSTSNALFSQCDGVGSYVWSFQAEKEPTNYALMAFSSSSSSSSDNEVVSCSKSYTKAYATLLSHYDKLTNELRKSQFDVLSYQTGLESVEARLLVYQQNETVFEENIKLLKLDIELRDKALAVLRQKFESAETERDDLKLKLEKYNSRYGYHVVPPPYRGTFMLPKPNLVFNNAPTANETDHTAFNVKLSPTKPDVDLSHNHMPSAPIIEDWVSDSKDDSQPEFPQNTKLSQAKTIVTKPHSPPRRYINRRPSPKASTFPQKVTATKAPMVNPHHALKDKGVIDSRCSRHTTWSMSCLSGFKELNGGYVAFGRNLKGGKIFGKGKIRTGKLDFDYVYFVKEIKFNLFSVSQMCDKKNSVLFTDTECIVLSFEFKLPDENHVLLRVPRENNMYNVDLKNIVLSGNLTCLFANATLDESNLCSTNPYNTDGDAAFEENESEFEERKPESESLKISLITTLISAAGPSNAAVSPTHGKSLHMDSSQLPDDPYMPELEDITYSDDEEDVGVKADFTNLETTITEEGIDYVEVFAPVSRIEAIRLFLAYASFTVYQMDVKSAFLYGTIKEEVYVCQPLGFEDPDYPDKVYKVVKALYGLHQALRTWYETLANYLLENSFQRGKIDQTLFIKRQQGDILLVQIYVDDIIFGSTNKELCKVFEKLIKDKFQMSSMGELTFFLVKRIFRYLKGKPHLGLWYPKDLPFNLVAYSDSDYTGASLDRKSTTKGCQFHGYRLISWQCKKQTVVATSSTETEYVAAASYCAQVLWIQNQLLDYGLILLMLVQKFLLFGLTNWCCSLSAVRSQKGVKCLPNEEIFTELARMGYEKPSTNFIFYKAFFSPQWKFLIHTIIQCMSAKRTSWNEFSSSMHLLSYAYLQVENLVYPSDLSSHSTKYTSPALIQKVFANMRRVEKGFYGVDTPLFEGMLVAHEVDEGADDVNVEDVPTTGVATEGAASDDVNAAIDESSIPSPTPPARPPQPSQDIPSTSQVQLTPPQSPQAQPPSPQPSQDAEIFMVFSIPYWIHMKVLKLMRLKNVGTAQRIDTSDDTVMDDVSKQEGIIANINADEDVVLKDAKDVVVKKSTDVEESADVQGRQAKSQAQIYKIDLEHVNKRVVIRDPKETATQSTIIHSEAKSKDKGKGILVEDHKPLKKHAHIKQDEAYARELEAMLNKNIDWDEVIDHVHKKAKEDNAVKRYQTLKKKPQTKAQAIKNMMIYLKNVVGFKMDYFKGMYYDDIRPIFENKFNSNVAFLQKTKEQMDEEDSRALKKINESQKDKATKRQKLDEEVEELRRHLQIVPNDEDDIYTDATPLALKVPVVDYEIFNEYNRPYYKIKRADGSHQLYLSFLSMLRNFEREDLEAL</sequence>
<gene>
    <name evidence="6" type="ORF">Tci_094661</name>
</gene>
<feature type="coiled-coil region" evidence="2">
    <location>
        <begin position="761"/>
        <end position="788"/>
    </location>
</feature>
<dbReference type="InterPro" id="IPR043502">
    <property type="entry name" value="DNA/RNA_pol_sf"/>
</dbReference>
<dbReference type="InterPro" id="IPR013103">
    <property type="entry name" value="RVT_2"/>
</dbReference>
<feature type="region of interest" description="Disordered" evidence="3">
    <location>
        <begin position="13"/>
        <end position="33"/>
    </location>
</feature>
<keyword evidence="2" id="KW-0175">Coiled coil</keyword>
<name>A0A699GME5_TANCI</name>
<dbReference type="EMBL" id="BKCJ010017817">
    <property type="protein sequence ID" value="GEV22684.1"/>
    <property type="molecule type" value="Genomic_DNA"/>
</dbReference>
<keyword evidence="1" id="KW-0378">Hydrolase</keyword>
<accession>A0A699GME5</accession>
<feature type="region of interest" description="Disordered" evidence="3">
    <location>
        <begin position="1596"/>
        <end position="1642"/>
    </location>
</feature>
<evidence type="ECO:0000259" key="4">
    <source>
        <dbReference type="Pfam" id="PF07727"/>
    </source>
</evidence>
<dbReference type="InterPro" id="IPR054722">
    <property type="entry name" value="PolX-like_BBD"/>
</dbReference>
<dbReference type="Pfam" id="PF22936">
    <property type="entry name" value="Pol_BBD"/>
    <property type="match status" value="1"/>
</dbReference>
<keyword evidence="1" id="KW-0064">Aspartyl protease</keyword>
<proteinExistence type="predicted"/>
<comment type="caution">
    <text evidence="6">The sequence shown here is derived from an EMBL/GenBank/DDBJ whole genome shotgun (WGS) entry which is preliminary data.</text>
</comment>
<feature type="domain" description="Retrovirus-related Pol polyprotein from transposon TNT 1-94-like beta-barrel" evidence="5">
    <location>
        <begin position="922"/>
        <end position="995"/>
    </location>
</feature>
<evidence type="ECO:0000259" key="5">
    <source>
        <dbReference type="Pfam" id="PF22936"/>
    </source>
</evidence>
<keyword evidence="1" id="KW-0645">Protease</keyword>
<evidence type="ECO:0000256" key="2">
    <source>
        <dbReference type="SAM" id="Coils"/>
    </source>
</evidence>
<dbReference type="SUPFAM" id="SSF56672">
    <property type="entry name" value="DNA/RNA polymerases"/>
    <property type="match status" value="1"/>
</dbReference>
<dbReference type="Pfam" id="PF07727">
    <property type="entry name" value="RVT_2"/>
    <property type="match status" value="1"/>
</dbReference>
<dbReference type="CDD" id="cd09272">
    <property type="entry name" value="RNase_HI_RT_Ty1"/>
    <property type="match status" value="1"/>
</dbReference>
<dbReference type="GO" id="GO:0004190">
    <property type="term" value="F:aspartic-type endopeptidase activity"/>
    <property type="evidence" value="ECO:0007669"/>
    <property type="project" value="UniProtKB-KW"/>
</dbReference>
<evidence type="ECO:0000256" key="3">
    <source>
        <dbReference type="SAM" id="MobiDB-lite"/>
    </source>
</evidence>
<evidence type="ECO:0000256" key="1">
    <source>
        <dbReference type="ARBA" id="ARBA00022750"/>
    </source>
</evidence>
<feature type="compositionally biased region" description="Basic residues" evidence="3">
    <location>
        <begin position="882"/>
        <end position="893"/>
    </location>
</feature>
<protein>
    <submittedName>
        <fullName evidence="6">Putative ribonuclease H-like domain-containing protein</fullName>
    </submittedName>
</protein>
<feature type="region of interest" description="Disordered" evidence="3">
    <location>
        <begin position="878"/>
        <end position="899"/>
    </location>
</feature>
<organism evidence="6">
    <name type="scientific">Tanacetum cinerariifolium</name>
    <name type="common">Dalmatian daisy</name>
    <name type="synonym">Chrysanthemum cinerariifolium</name>
    <dbReference type="NCBI Taxonomy" id="118510"/>
    <lineage>
        <taxon>Eukaryota</taxon>
        <taxon>Viridiplantae</taxon>
        <taxon>Streptophyta</taxon>
        <taxon>Embryophyta</taxon>
        <taxon>Tracheophyta</taxon>
        <taxon>Spermatophyta</taxon>
        <taxon>Magnoliopsida</taxon>
        <taxon>eudicotyledons</taxon>
        <taxon>Gunneridae</taxon>
        <taxon>Pentapetalae</taxon>
        <taxon>asterids</taxon>
        <taxon>campanulids</taxon>
        <taxon>Asterales</taxon>
        <taxon>Asteraceae</taxon>
        <taxon>Asteroideae</taxon>
        <taxon>Anthemideae</taxon>
        <taxon>Anthemidinae</taxon>
        <taxon>Tanacetum</taxon>
    </lineage>
</organism>
<dbReference type="PANTHER" id="PTHR11439">
    <property type="entry name" value="GAG-POL-RELATED RETROTRANSPOSON"/>
    <property type="match status" value="1"/>
</dbReference>
<reference evidence="6" key="1">
    <citation type="journal article" date="2019" name="Sci. Rep.">
        <title>Draft genome of Tanacetum cinerariifolium, the natural source of mosquito coil.</title>
        <authorList>
            <person name="Yamashiro T."/>
            <person name="Shiraishi A."/>
            <person name="Satake H."/>
            <person name="Nakayama K."/>
        </authorList>
    </citation>
    <scope>NUCLEOTIDE SEQUENCE</scope>
</reference>